<dbReference type="SUPFAM" id="SSF52540">
    <property type="entry name" value="P-loop containing nucleoside triphosphate hydrolases"/>
    <property type="match status" value="1"/>
</dbReference>
<dbReference type="NCBIfam" id="TIGR00176">
    <property type="entry name" value="mobB"/>
    <property type="match status" value="1"/>
</dbReference>
<keyword evidence="3" id="KW-1185">Reference proteome</keyword>
<dbReference type="PANTHER" id="PTHR40072">
    <property type="entry name" value="MOLYBDOPTERIN-GUANINE DINUCLEOTIDE BIOSYNTHESIS ADAPTER PROTEIN-RELATED"/>
    <property type="match status" value="1"/>
</dbReference>
<reference evidence="2" key="1">
    <citation type="submission" date="2022-01" db="EMBL/GenBank/DDBJ databases">
        <title>Paenibacillus spongiae sp. nov., isolated from marine sponge.</title>
        <authorList>
            <person name="Li Z."/>
            <person name="Zhang M."/>
        </authorList>
    </citation>
    <scope>NUCLEOTIDE SEQUENCE</scope>
    <source>
        <strain evidence="2">PHS-Z3</strain>
    </source>
</reference>
<protein>
    <submittedName>
        <fullName evidence="2">Molybdopterin-guanine dinucleotide biosynthesis protein B</fullName>
    </submittedName>
</protein>
<dbReference type="Proteomes" id="UP001057877">
    <property type="component" value="Chromosome"/>
</dbReference>
<accession>A0ABY5SF73</accession>
<organism evidence="2 3">
    <name type="scientific">Paenibacillus spongiae</name>
    <dbReference type="NCBI Taxonomy" id="2909671"/>
    <lineage>
        <taxon>Bacteria</taxon>
        <taxon>Bacillati</taxon>
        <taxon>Bacillota</taxon>
        <taxon>Bacilli</taxon>
        <taxon>Bacillales</taxon>
        <taxon>Paenibacillaceae</taxon>
        <taxon>Paenibacillus</taxon>
    </lineage>
</organism>
<dbReference type="InterPro" id="IPR004435">
    <property type="entry name" value="MobB_dom"/>
</dbReference>
<dbReference type="Pfam" id="PF03205">
    <property type="entry name" value="MobB"/>
    <property type="match status" value="1"/>
</dbReference>
<dbReference type="EMBL" id="CP091430">
    <property type="protein sequence ID" value="UVI31360.1"/>
    <property type="molecule type" value="Genomic_DNA"/>
</dbReference>
<dbReference type="RefSeq" id="WP_258387422.1">
    <property type="nucleotide sequence ID" value="NZ_CP091430.1"/>
</dbReference>
<name>A0ABY5SF73_9BACL</name>
<evidence type="ECO:0000313" key="2">
    <source>
        <dbReference type="EMBL" id="UVI31360.1"/>
    </source>
</evidence>
<dbReference type="InterPro" id="IPR027417">
    <property type="entry name" value="P-loop_NTPase"/>
</dbReference>
<feature type="domain" description="Molybdopterin-guanine dinucleotide biosynthesis protein B (MobB)" evidence="1">
    <location>
        <begin position="10"/>
        <end position="135"/>
    </location>
</feature>
<dbReference type="Gene3D" id="3.40.50.300">
    <property type="entry name" value="P-loop containing nucleotide triphosphate hydrolases"/>
    <property type="match status" value="1"/>
</dbReference>
<proteinExistence type="predicted"/>
<sequence length="196" mass="22177">MTRREAGPYILQIVGYKKRGKTTLVAALTRRLKAAGYSVGTIKHDAHDFTMDSPNTDTWKHQEAGADITAISSLRRSAFIRSRPQTLDELLGYMDDIDIVLVEGYKYERHPKLVLIRFEEDWQLLQELDSLLAAVVWPEINQAAVLNRTGDQALSDNSDVHGDEELPNYLIDDIDGLADFVNHRLHTHRKAAPLKS</sequence>
<evidence type="ECO:0000259" key="1">
    <source>
        <dbReference type="Pfam" id="PF03205"/>
    </source>
</evidence>
<dbReference type="PANTHER" id="PTHR40072:SF1">
    <property type="entry name" value="MOLYBDOPTERIN-GUANINE DINUCLEOTIDE BIOSYNTHESIS ADAPTER PROTEIN"/>
    <property type="match status" value="1"/>
</dbReference>
<dbReference type="InterPro" id="IPR052539">
    <property type="entry name" value="MGD_biosynthesis_adapter"/>
</dbReference>
<dbReference type="CDD" id="cd03116">
    <property type="entry name" value="MobB"/>
    <property type="match status" value="1"/>
</dbReference>
<evidence type="ECO:0000313" key="3">
    <source>
        <dbReference type="Proteomes" id="UP001057877"/>
    </source>
</evidence>
<gene>
    <name evidence="2" type="primary">mobB</name>
    <name evidence="2" type="ORF">L1F29_05915</name>
</gene>